<evidence type="ECO:0000313" key="1">
    <source>
        <dbReference type="EMBL" id="RUL78936.1"/>
    </source>
</evidence>
<dbReference type="RefSeq" id="WP_126683393.1">
    <property type="nucleotide sequence ID" value="NZ_RYYV01000002.1"/>
</dbReference>
<sequence length="245" mass="27131">MRTPAASDLLQAWERGGDYGAAARSLVLLRLCSDEPDDDVLAQLPLGRRDALLLQLYARLFGRQLDGVAQCPACHARVEIGFDADALRVAQTSNVGIQELFIPGESVQIRFRAVDVSDLLALQFCTDAADARRQLLQRCVIELSKDGVMAPVDSLSGSAQATLAEAMAEADPQADLQLVLSCPDCAHNWSPLFDIGRFLWQQLHAWALRLLRDVDTLARNYHWSEAEILAMTPRRRQAYLEQCVS</sequence>
<dbReference type="Pfam" id="PF12322">
    <property type="entry name" value="T4_baseplate"/>
    <property type="match status" value="1"/>
</dbReference>
<dbReference type="AlphaFoldDB" id="A0A3S0PR08"/>
<accession>A0A3S0PR08</accession>
<dbReference type="OrthoDB" id="283948at2"/>
<evidence type="ECO:0008006" key="3">
    <source>
        <dbReference type="Google" id="ProtNLM"/>
    </source>
</evidence>
<name>A0A3S0PR08_9GAMM</name>
<protein>
    <recommendedName>
        <fullName evidence="3">Phage baseplate protein</fullName>
    </recommendedName>
</protein>
<proteinExistence type="predicted"/>
<keyword evidence="2" id="KW-1185">Reference proteome</keyword>
<gene>
    <name evidence="1" type="ORF">EKH80_03810</name>
</gene>
<dbReference type="Proteomes" id="UP000274358">
    <property type="component" value="Unassembled WGS sequence"/>
</dbReference>
<organism evidence="1 2">
    <name type="scientific">Dyella choica</name>
    <dbReference type="NCBI Taxonomy" id="1927959"/>
    <lineage>
        <taxon>Bacteria</taxon>
        <taxon>Pseudomonadati</taxon>
        <taxon>Pseudomonadota</taxon>
        <taxon>Gammaproteobacteria</taxon>
        <taxon>Lysobacterales</taxon>
        <taxon>Rhodanobacteraceae</taxon>
        <taxon>Dyella</taxon>
    </lineage>
</organism>
<evidence type="ECO:0000313" key="2">
    <source>
        <dbReference type="Proteomes" id="UP000274358"/>
    </source>
</evidence>
<dbReference type="InterPro" id="IPR024364">
    <property type="entry name" value="Baseplate_phage_T4-like"/>
</dbReference>
<comment type="caution">
    <text evidence="1">The sequence shown here is derived from an EMBL/GenBank/DDBJ whole genome shotgun (WGS) entry which is preliminary data.</text>
</comment>
<dbReference type="EMBL" id="RYYV01000002">
    <property type="protein sequence ID" value="RUL78936.1"/>
    <property type="molecule type" value="Genomic_DNA"/>
</dbReference>
<reference evidence="1 2" key="1">
    <citation type="submission" date="2018-12" db="EMBL/GenBank/DDBJ databases">
        <title>Dyella dinghuensis sp. nov. DHOA06 and Dyella choica sp. nov. 4M-K27, isolated from forest soil.</title>
        <authorList>
            <person name="Qiu L.-H."/>
            <person name="Gao Z.-H."/>
        </authorList>
    </citation>
    <scope>NUCLEOTIDE SEQUENCE [LARGE SCALE GENOMIC DNA]</scope>
    <source>
        <strain evidence="1 2">4M-K27</strain>
    </source>
</reference>